<dbReference type="SUPFAM" id="SSF56645">
    <property type="entry name" value="Acyl-CoA dehydrogenase NM domain-like"/>
    <property type="match status" value="1"/>
</dbReference>
<evidence type="ECO:0000259" key="2">
    <source>
        <dbReference type="Pfam" id="PF08028"/>
    </source>
</evidence>
<dbReference type="Gene3D" id="2.40.110.10">
    <property type="entry name" value="Butyryl-CoA Dehydrogenase, subunit A, domain 2"/>
    <property type="match status" value="1"/>
</dbReference>
<dbReference type="Pfam" id="PF08028">
    <property type="entry name" value="Acyl-CoA_dh_2"/>
    <property type="match status" value="1"/>
</dbReference>
<proteinExistence type="predicted"/>
<sequence length="368" mass="40878">MHQEPHPSHLLQPEWVDTIRRYAFAAEEAGMLQPQQLELIYQQQWFKLLAPKAYGGLEASLPDQIRLEEALSWADGSLGWVVTLCAGAGWFGGFIDPKAAHEIYADPKVCLAGSGASTGVAEITPDGYRLSGHWKYASGVRHATHFTANCLIKQNGESVLDAEGNPLVLSFVIDSKHAQQVPAWKYIGMMGTGSHAFNLEDVLAPASRCFKIDHEAPLIDTSLYRYPFLQLAEATLAANLSGMAMHFVDLCGPVFEQKLKESRRMTEPHRVILMETLQEVREDLEGIRNQFYEAVDASWQACLTGNLTPEALKPVSITSRLLAQISRESVDRLYPFCGLQAASPDTEINQVWRDLHTASQHSLLTFTD</sequence>
<dbReference type="GO" id="GO:0004497">
    <property type="term" value="F:monooxygenase activity"/>
    <property type="evidence" value="ECO:0007669"/>
    <property type="project" value="UniProtKB-KW"/>
</dbReference>
<dbReference type="Proteomes" id="UP000662074">
    <property type="component" value="Unassembled WGS sequence"/>
</dbReference>
<dbReference type="RefSeq" id="WP_188414708.1">
    <property type="nucleotide sequence ID" value="NZ_BMDO01000002.1"/>
</dbReference>
<accession>A0A917N0M7</accession>
<comment type="caution">
    <text evidence="3">The sequence shown here is derived from an EMBL/GenBank/DDBJ whole genome shotgun (WGS) entry which is preliminary data.</text>
</comment>
<name>A0A917N0M7_9SPHI</name>
<dbReference type="InterPro" id="IPR046373">
    <property type="entry name" value="Acyl-CoA_Oxase/DH_mid-dom_sf"/>
</dbReference>
<evidence type="ECO:0000313" key="4">
    <source>
        <dbReference type="Proteomes" id="UP000662074"/>
    </source>
</evidence>
<evidence type="ECO:0000313" key="3">
    <source>
        <dbReference type="EMBL" id="GGI49968.1"/>
    </source>
</evidence>
<keyword evidence="1" id="KW-0560">Oxidoreductase</keyword>
<dbReference type="InterPro" id="IPR037069">
    <property type="entry name" value="AcylCoA_DH/ox_N_sf"/>
</dbReference>
<gene>
    <name evidence="3" type="ORF">GCM10011425_11800</name>
</gene>
<dbReference type="InterPro" id="IPR009100">
    <property type="entry name" value="AcylCoA_DH/oxidase_NM_dom_sf"/>
</dbReference>
<dbReference type="Gene3D" id="1.20.140.10">
    <property type="entry name" value="Butyryl-CoA Dehydrogenase, subunit A, domain 3"/>
    <property type="match status" value="1"/>
</dbReference>
<organism evidence="3 4">
    <name type="scientific">Mucilaginibacter galii</name>
    <dbReference type="NCBI Taxonomy" id="2005073"/>
    <lineage>
        <taxon>Bacteria</taxon>
        <taxon>Pseudomonadati</taxon>
        <taxon>Bacteroidota</taxon>
        <taxon>Sphingobacteriia</taxon>
        <taxon>Sphingobacteriales</taxon>
        <taxon>Sphingobacteriaceae</taxon>
        <taxon>Mucilaginibacter</taxon>
    </lineage>
</organism>
<reference evidence="3" key="1">
    <citation type="journal article" date="2014" name="Int. J. Syst. Evol. Microbiol.">
        <title>Complete genome sequence of Corynebacterium casei LMG S-19264T (=DSM 44701T), isolated from a smear-ripened cheese.</title>
        <authorList>
            <consortium name="US DOE Joint Genome Institute (JGI-PGF)"/>
            <person name="Walter F."/>
            <person name="Albersmeier A."/>
            <person name="Kalinowski J."/>
            <person name="Ruckert C."/>
        </authorList>
    </citation>
    <scope>NUCLEOTIDE SEQUENCE</scope>
    <source>
        <strain evidence="3">CCM 8711</strain>
    </source>
</reference>
<keyword evidence="4" id="KW-1185">Reference proteome</keyword>
<protein>
    <submittedName>
        <fullName evidence="3">Flavin-dependent monooxygenase</fullName>
    </submittedName>
</protein>
<keyword evidence="3" id="KW-0503">Monooxygenase</keyword>
<feature type="domain" description="Acyl-CoA dehydrogenase C-terminal" evidence="2">
    <location>
        <begin position="235"/>
        <end position="364"/>
    </location>
</feature>
<dbReference type="EMBL" id="BMDO01000002">
    <property type="protein sequence ID" value="GGI49968.1"/>
    <property type="molecule type" value="Genomic_DNA"/>
</dbReference>
<evidence type="ECO:0000256" key="1">
    <source>
        <dbReference type="ARBA" id="ARBA00023002"/>
    </source>
</evidence>
<dbReference type="Gene3D" id="1.10.540.10">
    <property type="entry name" value="Acyl-CoA dehydrogenase/oxidase, N-terminal domain"/>
    <property type="match status" value="1"/>
</dbReference>
<dbReference type="GO" id="GO:0016627">
    <property type="term" value="F:oxidoreductase activity, acting on the CH-CH group of donors"/>
    <property type="evidence" value="ECO:0007669"/>
    <property type="project" value="InterPro"/>
</dbReference>
<dbReference type="InterPro" id="IPR013107">
    <property type="entry name" value="Acyl-CoA_DH_C"/>
</dbReference>
<reference evidence="3" key="2">
    <citation type="submission" date="2020-09" db="EMBL/GenBank/DDBJ databases">
        <authorList>
            <person name="Sun Q."/>
            <person name="Sedlacek I."/>
        </authorList>
    </citation>
    <scope>NUCLEOTIDE SEQUENCE</scope>
    <source>
        <strain evidence="3">CCM 8711</strain>
    </source>
</reference>
<dbReference type="AlphaFoldDB" id="A0A917N0M7"/>
<dbReference type="GO" id="GO:0050660">
    <property type="term" value="F:flavin adenine dinucleotide binding"/>
    <property type="evidence" value="ECO:0007669"/>
    <property type="project" value="InterPro"/>
</dbReference>
<dbReference type="PIRSF" id="PIRSF016578">
    <property type="entry name" value="HsaA"/>
    <property type="match status" value="1"/>
</dbReference>